<evidence type="ECO:0000313" key="3">
    <source>
        <dbReference type="Proteomes" id="UP000075885"/>
    </source>
</evidence>
<keyword evidence="3" id="KW-1185">Reference proteome</keyword>
<feature type="coiled-coil region" evidence="1">
    <location>
        <begin position="5"/>
        <end position="63"/>
    </location>
</feature>
<keyword evidence="1" id="KW-0175">Coiled coil</keyword>
<dbReference type="AlphaFoldDB" id="A0A182PI84"/>
<accession>A0A182PI84</accession>
<protein>
    <submittedName>
        <fullName evidence="2">Uncharacterized protein</fullName>
    </submittedName>
</protein>
<dbReference type="Proteomes" id="UP000075885">
    <property type="component" value="Unassembled WGS sequence"/>
</dbReference>
<dbReference type="EnsemblMetazoa" id="AEPI006646-RA">
    <property type="protein sequence ID" value="AEPI006646-PA"/>
    <property type="gene ID" value="AEPI006646"/>
</dbReference>
<sequence>MSLDIEDCDEEMQQLIADSVNLADELVTVTATEELHRTRHTMLSDLEADVEQYARTIVNYRESLERLALLEYGILHGLKKVLVVPNDLVDQLDRLEGKLETLDELIRERNIFLPPSVISNETFATIGEQQERLASLVQQLDRIGALIEGNQVRETAMSVASVQRKTGKLLQDIDCILKLNTLQKQIIVGFSSKIFHGTIP</sequence>
<proteinExistence type="predicted"/>
<dbReference type="VEuPathDB" id="VectorBase:AEPI006646"/>
<name>A0A182PI84_9DIPT</name>
<reference evidence="3" key="1">
    <citation type="submission" date="2013-03" db="EMBL/GenBank/DDBJ databases">
        <title>The Genome Sequence of Anopheles epiroticus epiroticus2.</title>
        <authorList>
            <consortium name="The Broad Institute Genomics Platform"/>
            <person name="Neafsey D.E."/>
            <person name="Howell P."/>
            <person name="Walker B."/>
            <person name="Young S.K."/>
            <person name="Zeng Q."/>
            <person name="Gargeya S."/>
            <person name="Fitzgerald M."/>
            <person name="Haas B."/>
            <person name="Abouelleil A."/>
            <person name="Allen A.W."/>
            <person name="Alvarado L."/>
            <person name="Arachchi H.M."/>
            <person name="Berlin A.M."/>
            <person name="Chapman S.B."/>
            <person name="Gainer-Dewar J."/>
            <person name="Goldberg J."/>
            <person name="Griggs A."/>
            <person name="Gujja S."/>
            <person name="Hansen M."/>
            <person name="Howarth C."/>
            <person name="Imamovic A."/>
            <person name="Ireland A."/>
            <person name="Larimer J."/>
            <person name="McCowan C."/>
            <person name="Murphy C."/>
            <person name="Pearson M."/>
            <person name="Poon T.W."/>
            <person name="Priest M."/>
            <person name="Roberts A."/>
            <person name="Saif S."/>
            <person name="Shea T."/>
            <person name="Sisk P."/>
            <person name="Sykes S."/>
            <person name="Wortman J."/>
            <person name="Nusbaum C."/>
            <person name="Birren B."/>
        </authorList>
    </citation>
    <scope>NUCLEOTIDE SEQUENCE [LARGE SCALE GENOMIC DNA]</scope>
    <source>
        <strain evidence="3">Epiroticus2</strain>
    </source>
</reference>
<reference evidence="2" key="2">
    <citation type="submission" date="2020-05" db="UniProtKB">
        <authorList>
            <consortium name="EnsemblMetazoa"/>
        </authorList>
    </citation>
    <scope>IDENTIFICATION</scope>
    <source>
        <strain evidence="2">Epiroticus2</strain>
    </source>
</reference>
<evidence type="ECO:0000313" key="2">
    <source>
        <dbReference type="EnsemblMetazoa" id="AEPI006646-PA"/>
    </source>
</evidence>
<evidence type="ECO:0000256" key="1">
    <source>
        <dbReference type="SAM" id="Coils"/>
    </source>
</evidence>
<organism evidence="2 3">
    <name type="scientific">Anopheles epiroticus</name>
    <dbReference type="NCBI Taxonomy" id="199890"/>
    <lineage>
        <taxon>Eukaryota</taxon>
        <taxon>Metazoa</taxon>
        <taxon>Ecdysozoa</taxon>
        <taxon>Arthropoda</taxon>
        <taxon>Hexapoda</taxon>
        <taxon>Insecta</taxon>
        <taxon>Pterygota</taxon>
        <taxon>Neoptera</taxon>
        <taxon>Endopterygota</taxon>
        <taxon>Diptera</taxon>
        <taxon>Nematocera</taxon>
        <taxon>Culicoidea</taxon>
        <taxon>Culicidae</taxon>
        <taxon>Anophelinae</taxon>
        <taxon>Anopheles</taxon>
    </lineage>
</organism>